<dbReference type="InterPro" id="IPR008792">
    <property type="entry name" value="PQQD"/>
</dbReference>
<keyword evidence="1" id="KW-1133">Transmembrane helix</keyword>
<feature type="transmembrane region" description="Helical" evidence="1">
    <location>
        <begin position="166"/>
        <end position="184"/>
    </location>
</feature>
<dbReference type="GO" id="GO:0004222">
    <property type="term" value="F:metalloendopeptidase activity"/>
    <property type="evidence" value="ECO:0007669"/>
    <property type="project" value="InterPro"/>
</dbReference>
<sequence>MSAAEGDSPLFSPYWYKMAGLAPRLRPGVTVARRLEQGEVWHILSAPEANKHFRLDAASYAIIGACDGRQTLDAIWRRVLDRFGDDAPGQDETIRLLGQLHQADALNSGAAPTLTEFGHRARRVSRQKMLQRLKSPLFIKVPLFDPNALIQATYPFVRPVFSVPGFLLWLACVTWLAVETLANWDRLSGAVLDRALALDNLLIAALVFPFAKALHEMAHGWAVRHWGGEVREFGIMFLVFLPAPYVDASAAAAFRSRGARILVGGAGMMAETLLAAGAMYVWLGAETGMVSALAFNMLLIAGVSTLLFNGNPLLRFDAYFMLSDAIGVQNLAGRSQAWWSAMLHRLGFGLTNWDSPARSRTETAWFIPYHPASYAYRIFLTMTIALFVASEYRVIGLALALWSVATTIVLPLVKGVWHVATEPRVASRRGRAVLVSALIGGLPAAALLLIPVPHGTVAPGVVTAPDAARVSAPVEAEILHIRAQAGDHVEPGQALADLVAPLATTELEVIDARIATARARLADYEVRSTGMDEAAATRAEIGYLIEEQAGLGVDLAGLALSAGASGQFLARSDILVPGRRLAKGMEVGILVPEDSPAQIRVAVPANRIDLVALSPAEVSVHLPGRGFDGRVGHLRTIAPEATRRLEFPALSQPAGGPLVLDPSDEDGRRTAQPFHLAEIDGGVTYGETAIGALVWVRFDHGRSPLAPRLWRMIRQTFLERLAL</sequence>
<dbReference type="GO" id="GO:0031293">
    <property type="term" value="P:membrane protein intracellular domain proteolysis"/>
    <property type="evidence" value="ECO:0007669"/>
    <property type="project" value="TreeGrafter"/>
</dbReference>
<dbReference type="GO" id="GO:0016020">
    <property type="term" value="C:membrane"/>
    <property type="evidence" value="ECO:0007669"/>
    <property type="project" value="InterPro"/>
</dbReference>
<dbReference type="PANTHER" id="PTHR13325">
    <property type="entry name" value="PROTEASE M50 MEMBRANE-BOUND TRANSCRIPTION FACTOR SITE 2 PROTEASE"/>
    <property type="match status" value="1"/>
</dbReference>
<dbReference type="Gene3D" id="1.10.10.1150">
    <property type="entry name" value="Coenzyme PQQ synthesis protein D (PqqD)"/>
    <property type="match status" value="1"/>
</dbReference>
<feature type="transmembrane region" description="Helical" evidence="1">
    <location>
        <begin position="196"/>
        <end position="214"/>
    </location>
</feature>
<organism evidence="2 3">
    <name type="scientific">Roseisalinus antarcticus</name>
    <dbReference type="NCBI Taxonomy" id="254357"/>
    <lineage>
        <taxon>Bacteria</taxon>
        <taxon>Pseudomonadati</taxon>
        <taxon>Pseudomonadota</taxon>
        <taxon>Alphaproteobacteria</taxon>
        <taxon>Rhodobacterales</taxon>
        <taxon>Roseobacteraceae</taxon>
        <taxon>Roseisalinus</taxon>
    </lineage>
</organism>
<dbReference type="Proteomes" id="UP000193900">
    <property type="component" value="Unassembled WGS sequence"/>
</dbReference>
<dbReference type="GO" id="GO:0005737">
    <property type="term" value="C:cytoplasm"/>
    <property type="evidence" value="ECO:0007669"/>
    <property type="project" value="TreeGrafter"/>
</dbReference>
<feature type="transmembrane region" description="Helical" evidence="1">
    <location>
        <begin position="261"/>
        <end position="283"/>
    </location>
</feature>
<gene>
    <name evidence="2" type="ORF">ROA7023_02953</name>
</gene>
<dbReference type="InterPro" id="IPR001193">
    <property type="entry name" value="MBTPS2"/>
</dbReference>
<evidence type="ECO:0000313" key="3">
    <source>
        <dbReference type="Proteomes" id="UP000193900"/>
    </source>
</evidence>
<dbReference type="InterPro" id="IPR041881">
    <property type="entry name" value="PqqD_sf"/>
</dbReference>
<dbReference type="OrthoDB" id="9759690at2"/>
<protein>
    <recommendedName>
        <fullName evidence="4">Peptidase family M50</fullName>
    </recommendedName>
</protein>
<keyword evidence="3" id="KW-1185">Reference proteome</keyword>
<feature type="transmembrane region" description="Helical" evidence="1">
    <location>
        <begin position="234"/>
        <end position="254"/>
    </location>
</feature>
<evidence type="ECO:0008006" key="4">
    <source>
        <dbReference type="Google" id="ProtNLM"/>
    </source>
</evidence>
<feature type="transmembrane region" description="Helical" evidence="1">
    <location>
        <begin position="432"/>
        <end position="452"/>
    </location>
</feature>
<feature type="transmembrane region" description="Helical" evidence="1">
    <location>
        <begin position="374"/>
        <end position="395"/>
    </location>
</feature>
<proteinExistence type="predicted"/>
<evidence type="ECO:0000256" key="1">
    <source>
        <dbReference type="SAM" id="Phobius"/>
    </source>
</evidence>
<accession>A0A1Y5TLL2</accession>
<keyword evidence="1" id="KW-0472">Membrane</keyword>
<keyword evidence="1" id="KW-0812">Transmembrane</keyword>
<reference evidence="2 3" key="1">
    <citation type="submission" date="2017-03" db="EMBL/GenBank/DDBJ databases">
        <authorList>
            <person name="Afonso C.L."/>
            <person name="Miller P.J."/>
            <person name="Scott M.A."/>
            <person name="Spackman E."/>
            <person name="Goraichik I."/>
            <person name="Dimitrov K.M."/>
            <person name="Suarez D.L."/>
            <person name="Swayne D.E."/>
        </authorList>
    </citation>
    <scope>NUCLEOTIDE SEQUENCE [LARGE SCALE GENOMIC DNA]</scope>
    <source>
        <strain evidence="2 3">CECT 7023</strain>
    </source>
</reference>
<dbReference type="PANTHER" id="PTHR13325:SF3">
    <property type="entry name" value="MEMBRANE-BOUND TRANSCRIPTION FACTOR SITE-2 PROTEASE"/>
    <property type="match status" value="1"/>
</dbReference>
<feature type="transmembrane region" description="Helical" evidence="1">
    <location>
        <begin position="289"/>
        <end position="308"/>
    </location>
</feature>
<dbReference type="RefSeq" id="WP_085879761.1">
    <property type="nucleotide sequence ID" value="NZ_FWFZ01000016.1"/>
</dbReference>
<name>A0A1Y5TLL2_9RHOB</name>
<dbReference type="Pfam" id="PF05402">
    <property type="entry name" value="PqqD"/>
    <property type="match status" value="1"/>
</dbReference>
<dbReference type="AlphaFoldDB" id="A0A1Y5TLL2"/>
<feature type="transmembrane region" description="Helical" evidence="1">
    <location>
        <begin position="401"/>
        <end position="420"/>
    </location>
</feature>
<dbReference type="EMBL" id="FWFZ01000016">
    <property type="protein sequence ID" value="SLN63090.1"/>
    <property type="molecule type" value="Genomic_DNA"/>
</dbReference>
<evidence type="ECO:0000313" key="2">
    <source>
        <dbReference type="EMBL" id="SLN63090.1"/>
    </source>
</evidence>